<sequence>MEAVLLICHGTRLKQGRDEALFFAERCLRKIDVPIKEICFLELASPSIEDGFEMCIRKGAKKVTVIPVLLLAAVHAKVDIPEKLSFISEKYPHIQISYGRPFGVHPAISTLLWERMKQSTSIMGDAVVLLVGRGSRDPDVKRDLHSIAIQLCGDFPVSNVQTCFLTAAEPSFEESLMLAGWGRKQIIIIPYLLFSGLLLNGMKKSIQHQRKMTGQDIILCEPLGYHFILEMVLHSRIMEAMKDPSFCFCKGGAYYVSNHT</sequence>
<dbReference type="GO" id="GO:0016829">
    <property type="term" value="F:lyase activity"/>
    <property type="evidence" value="ECO:0007669"/>
    <property type="project" value="UniProtKB-KW"/>
</dbReference>
<evidence type="ECO:0000313" key="4">
    <source>
        <dbReference type="EMBL" id="RLQ95883.1"/>
    </source>
</evidence>
<evidence type="ECO:0000256" key="2">
    <source>
        <dbReference type="ARBA" id="ARBA00023239"/>
    </source>
</evidence>
<proteinExistence type="predicted"/>
<evidence type="ECO:0000256" key="1">
    <source>
        <dbReference type="ARBA" id="ARBA00022723"/>
    </source>
</evidence>
<dbReference type="Gene3D" id="3.40.50.1400">
    <property type="match status" value="2"/>
</dbReference>
<keyword evidence="5" id="KW-1185">Reference proteome</keyword>
<evidence type="ECO:0000256" key="3">
    <source>
        <dbReference type="SAM" id="Phobius"/>
    </source>
</evidence>
<feature type="transmembrane region" description="Helical" evidence="3">
    <location>
        <begin position="185"/>
        <end position="202"/>
    </location>
</feature>
<dbReference type="PANTHER" id="PTHR33542:SF3">
    <property type="entry name" value="SIROHYDROCHLORIN FERROCHELATASE, CHLOROPLASTIC"/>
    <property type="match status" value="1"/>
</dbReference>
<dbReference type="Proteomes" id="UP000276770">
    <property type="component" value="Unassembled WGS sequence"/>
</dbReference>
<protein>
    <submittedName>
        <fullName evidence="4">Sirohydrochlorin chelatase</fullName>
    </submittedName>
</protein>
<reference evidence="4 5" key="1">
    <citation type="submission" date="2018-10" db="EMBL/GenBank/DDBJ databases">
        <title>Falsibacillus sp. genome draft.</title>
        <authorList>
            <person name="Shi S."/>
        </authorList>
    </citation>
    <scope>NUCLEOTIDE SEQUENCE [LARGE SCALE GENOMIC DNA]</scope>
    <source>
        <strain evidence="4 5">GY 10110</strain>
    </source>
</reference>
<dbReference type="SUPFAM" id="SSF53800">
    <property type="entry name" value="Chelatase"/>
    <property type="match status" value="1"/>
</dbReference>
<dbReference type="InterPro" id="IPR002762">
    <property type="entry name" value="CbiX-like"/>
</dbReference>
<dbReference type="RefSeq" id="WP_121680409.1">
    <property type="nucleotide sequence ID" value="NZ_RCVZ01000005.1"/>
</dbReference>
<dbReference type="InterPro" id="IPR050963">
    <property type="entry name" value="Sirohydro_Cobaltochel/CbiX"/>
</dbReference>
<dbReference type="CDD" id="cd03416">
    <property type="entry name" value="CbiX_SirB_N"/>
    <property type="match status" value="1"/>
</dbReference>
<gene>
    <name evidence="4" type="ORF">D9X91_09715</name>
</gene>
<dbReference type="AlphaFoldDB" id="A0A3L7JYR0"/>
<keyword evidence="3" id="KW-0812">Transmembrane</keyword>
<dbReference type="PANTHER" id="PTHR33542">
    <property type="entry name" value="SIROHYDROCHLORIN FERROCHELATASE, CHLOROPLASTIC"/>
    <property type="match status" value="1"/>
</dbReference>
<dbReference type="OrthoDB" id="9797895at2"/>
<name>A0A3L7JYR0_9BACI</name>
<keyword evidence="2" id="KW-0456">Lyase</keyword>
<evidence type="ECO:0000313" key="5">
    <source>
        <dbReference type="Proteomes" id="UP000276770"/>
    </source>
</evidence>
<dbReference type="EMBL" id="RCVZ01000005">
    <property type="protein sequence ID" value="RLQ95883.1"/>
    <property type="molecule type" value="Genomic_DNA"/>
</dbReference>
<keyword evidence="1" id="KW-0479">Metal-binding</keyword>
<organism evidence="4 5">
    <name type="scientific">Falsibacillus albus</name>
    <dbReference type="NCBI Taxonomy" id="2478915"/>
    <lineage>
        <taxon>Bacteria</taxon>
        <taxon>Bacillati</taxon>
        <taxon>Bacillota</taxon>
        <taxon>Bacilli</taxon>
        <taxon>Bacillales</taxon>
        <taxon>Bacillaceae</taxon>
        <taxon>Falsibacillus</taxon>
    </lineage>
</organism>
<dbReference type="GO" id="GO:0046872">
    <property type="term" value="F:metal ion binding"/>
    <property type="evidence" value="ECO:0007669"/>
    <property type="project" value="UniProtKB-KW"/>
</dbReference>
<keyword evidence="3" id="KW-0472">Membrane</keyword>
<keyword evidence="3" id="KW-1133">Transmembrane helix</keyword>
<comment type="caution">
    <text evidence="4">The sequence shown here is derived from an EMBL/GenBank/DDBJ whole genome shotgun (WGS) entry which is preliminary data.</text>
</comment>
<accession>A0A3L7JYR0</accession>
<dbReference type="Pfam" id="PF01903">
    <property type="entry name" value="CbiX"/>
    <property type="match status" value="2"/>
</dbReference>
<dbReference type="CDD" id="cd03414">
    <property type="entry name" value="CbiX_SirB_C"/>
    <property type="match status" value="1"/>
</dbReference>